<dbReference type="Pfam" id="PF13579">
    <property type="entry name" value="Glyco_trans_4_4"/>
    <property type="match status" value="1"/>
</dbReference>
<feature type="domain" description="Glycosyltransferase subfamily 4-like N-terminal" evidence="4">
    <location>
        <begin position="87"/>
        <end position="182"/>
    </location>
</feature>
<dbReference type="RefSeq" id="WP_163227964.1">
    <property type="nucleotide sequence ID" value="NZ_VYSG01000003.1"/>
</dbReference>
<gene>
    <name evidence="5" type="ORF">F6S87_07140</name>
</gene>
<dbReference type="EMBL" id="VYSG01000003">
    <property type="protein sequence ID" value="NEG70369.1"/>
    <property type="molecule type" value="Genomic_DNA"/>
</dbReference>
<dbReference type="AlphaFoldDB" id="A0A6I5N3W8"/>
<accession>A0A6I5N3W8</accession>
<evidence type="ECO:0000256" key="2">
    <source>
        <dbReference type="ARBA" id="ARBA00022679"/>
    </source>
</evidence>
<dbReference type="PANTHER" id="PTHR45947:SF3">
    <property type="entry name" value="SULFOQUINOVOSYL TRANSFERASE SQD2"/>
    <property type="match status" value="1"/>
</dbReference>
<dbReference type="Pfam" id="PF00534">
    <property type="entry name" value="Glycos_transf_1"/>
    <property type="match status" value="1"/>
</dbReference>
<evidence type="ECO:0000259" key="3">
    <source>
        <dbReference type="Pfam" id="PF00534"/>
    </source>
</evidence>
<dbReference type="InterPro" id="IPR050194">
    <property type="entry name" value="Glycosyltransferase_grp1"/>
</dbReference>
<protein>
    <submittedName>
        <fullName evidence="5">Glycosyltransferase family 1 protein</fullName>
    </submittedName>
</protein>
<comment type="caution">
    <text evidence="5">The sequence shown here is derived from an EMBL/GenBank/DDBJ whole genome shotgun (WGS) entry which is preliminary data.</text>
</comment>
<keyword evidence="2 5" id="KW-0808">Transferase</keyword>
<dbReference type="GO" id="GO:0016757">
    <property type="term" value="F:glycosyltransferase activity"/>
    <property type="evidence" value="ECO:0007669"/>
    <property type="project" value="UniProtKB-KW"/>
</dbReference>
<dbReference type="Proteomes" id="UP000469292">
    <property type="component" value="Unassembled WGS sequence"/>
</dbReference>
<dbReference type="InterPro" id="IPR001296">
    <property type="entry name" value="Glyco_trans_1"/>
</dbReference>
<evidence type="ECO:0000259" key="4">
    <source>
        <dbReference type="Pfam" id="PF13579"/>
    </source>
</evidence>
<dbReference type="GO" id="GO:1901137">
    <property type="term" value="P:carbohydrate derivative biosynthetic process"/>
    <property type="evidence" value="ECO:0007669"/>
    <property type="project" value="UniProtKB-ARBA"/>
</dbReference>
<dbReference type="InterPro" id="IPR028098">
    <property type="entry name" value="Glyco_trans_4-like_N"/>
</dbReference>
<keyword evidence="6" id="KW-1185">Reference proteome</keyword>
<dbReference type="PANTHER" id="PTHR45947">
    <property type="entry name" value="SULFOQUINOVOSYL TRANSFERASE SQD2"/>
    <property type="match status" value="1"/>
</dbReference>
<dbReference type="Gene3D" id="3.40.50.2000">
    <property type="entry name" value="Glycogen Phosphorylase B"/>
    <property type="match status" value="2"/>
</dbReference>
<reference evidence="5 6" key="1">
    <citation type="submission" date="2019-09" db="EMBL/GenBank/DDBJ databases">
        <title>Phylogenetic characterization of a novel taxon of the genus Bifidobacterium: Bifidobacterium choloepi sp. nov.</title>
        <authorList>
            <person name="Modesto M."/>
            <person name="Satti M."/>
        </authorList>
    </citation>
    <scope>NUCLEOTIDE SEQUENCE [LARGE SCALE GENOMIC DNA]</scope>
    <source>
        <strain evidence="5 6">BRDM6</strain>
    </source>
</reference>
<evidence type="ECO:0000313" key="6">
    <source>
        <dbReference type="Proteomes" id="UP000469292"/>
    </source>
</evidence>
<organism evidence="5 6">
    <name type="scientific">Bifidobacterium choloepi</name>
    <dbReference type="NCBI Taxonomy" id="2614131"/>
    <lineage>
        <taxon>Bacteria</taxon>
        <taxon>Bacillati</taxon>
        <taxon>Actinomycetota</taxon>
        <taxon>Actinomycetes</taxon>
        <taxon>Bifidobacteriales</taxon>
        <taxon>Bifidobacteriaceae</taxon>
        <taxon>Bifidobacterium</taxon>
    </lineage>
</organism>
<name>A0A6I5N3W8_9BIFI</name>
<evidence type="ECO:0000313" key="5">
    <source>
        <dbReference type="EMBL" id="NEG70369.1"/>
    </source>
</evidence>
<evidence type="ECO:0000256" key="1">
    <source>
        <dbReference type="ARBA" id="ARBA00022676"/>
    </source>
</evidence>
<sequence length="422" mass="46403">MTTLPYPNAANPAGRAAGLAAPTAVLDAGLPAAALAVPSAASVDVPIGRPLRVLHVVGSMFAGGVESTILNHFQYIDTDRVVFDFLVEEDSKIVPVDEIERRGGRIYTVPPIHQLPSYLRACERVFASARPDIVHSHVNTLSVFPLSAAARAGIPVRIAHSHSTTTRTELLRHVTKQILRPFASVFPTHFAACSRHASDWLFGKRHEIGGDVFFMRNAIDLDRFCFSDSRRRMLRAELSLAEGQLHVGQIGRISHQKNQRFTLEIFADLLRRRPDARLTLIGEQYNSDVASRIESLGLTGHVNVLGVRDDVADFYSAFDVLMFPSQYEGFGIASIEAQASDLPVLASSSVPSEADLVPELVRHLDLSESVDVWSKTLETQASLRTVGTRRSRTADLAAQGYDIRTNAKMLEIWYRSLANSAQ</sequence>
<proteinExistence type="predicted"/>
<feature type="domain" description="Glycosyl transferase family 1" evidence="3">
    <location>
        <begin position="234"/>
        <end position="357"/>
    </location>
</feature>
<dbReference type="SUPFAM" id="SSF53756">
    <property type="entry name" value="UDP-Glycosyltransferase/glycogen phosphorylase"/>
    <property type="match status" value="1"/>
</dbReference>
<keyword evidence="1" id="KW-0328">Glycosyltransferase</keyword>